<sequence>MTYEEGTAEQHTERFGMSHLSIEVGHLYADDLARPDTLKAEMAAAAAWAHGATEALAKRLGGRRPRVSTCYLVDDYSQQGMPPPEELISVITEAADDAGLRIDYLARESACAAMGPLQLAGLVADRIVFEPPPGENGSRPTVARSGWLCNGVPSPKPRGVAMGVADQWSPPIQNAKRDHSVFLDVELWSETDQGRRWSCPMLAAVWQLLRLGVLRNQGRRIGVPEAVAAVVVDEHGHDPDRPARARFPESWAAMPPILQLEPGASPFPAYRTVSILSVNYLEVEHAVRVICGSVRPEAGAVEVIRKAAEREGMALTEEIVDRLSYIFLGPN</sequence>
<organism evidence="1 2">
    <name type="scientific">Glycomyces luteolus</name>
    <dbReference type="NCBI Taxonomy" id="2670330"/>
    <lineage>
        <taxon>Bacteria</taxon>
        <taxon>Bacillati</taxon>
        <taxon>Actinomycetota</taxon>
        <taxon>Actinomycetes</taxon>
        <taxon>Glycomycetales</taxon>
        <taxon>Glycomycetaceae</taxon>
        <taxon>Glycomyces</taxon>
    </lineage>
</organism>
<proteinExistence type="predicted"/>
<dbReference type="EMBL" id="JAPZVP010000004">
    <property type="protein sequence ID" value="MDA1359141.1"/>
    <property type="molecule type" value="Genomic_DNA"/>
</dbReference>
<protein>
    <submittedName>
        <fullName evidence="1">SCO2522 family protein</fullName>
    </submittedName>
</protein>
<dbReference type="InterPro" id="IPR049747">
    <property type="entry name" value="SCO2522-like"/>
</dbReference>
<evidence type="ECO:0000313" key="1">
    <source>
        <dbReference type="EMBL" id="MDA1359141.1"/>
    </source>
</evidence>
<gene>
    <name evidence="1" type="ORF">O1R50_05880</name>
</gene>
<dbReference type="AlphaFoldDB" id="A0A9X3SPN8"/>
<dbReference type="Proteomes" id="UP001146067">
    <property type="component" value="Unassembled WGS sequence"/>
</dbReference>
<comment type="caution">
    <text evidence="1">The sequence shown here is derived from an EMBL/GenBank/DDBJ whole genome shotgun (WGS) entry which is preliminary data.</text>
</comment>
<name>A0A9X3SPN8_9ACTN</name>
<accession>A0A9X3SPN8</accession>
<evidence type="ECO:0000313" key="2">
    <source>
        <dbReference type="Proteomes" id="UP001146067"/>
    </source>
</evidence>
<dbReference type="RefSeq" id="WP_270108974.1">
    <property type="nucleotide sequence ID" value="NZ_JAPZVP010000004.1"/>
</dbReference>
<keyword evidence="2" id="KW-1185">Reference proteome</keyword>
<reference evidence="1" key="1">
    <citation type="submission" date="2022-12" db="EMBL/GenBank/DDBJ databases">
        <title>Gycomyces niveus sp.nov.,a novel actinomycete isolated from soil in Shouguan.</title>
        <authorList>
            <person name="Yang X."/>
        </authorList>
    </citation>
    <scope>NUCLEOTIDE SEQUENCE</scope>
    <source>
        <strain evidence="1">NEAU-A15</strain>
    </source>
</reference>
<dbReference type="NCBIfam" id="NF040566">
    <property type="entry name" value="SCO2522_fam"/>
    <property type="match status" value="1"/>
</dbReference>